<dbReference type="OrthoDB" id="549039at2759"/>
<evidence type="ECO:0000313" key="1">
    <source>
        <dbReference type="EMBL" id="KXZ40972.1"/>
    </source>
</evidence>
<keyword evidence="2" id="KW-1185">Reference proteome</keyword>
<dbReference type="InterPro" id="IPR036770">
    <property type="entry name" value="Ankyrin_rpt-contain_sf"/>
</dbReference>
<organism evidence="1 2">
    <name type="scientific">Gonium pectorale</name>
    <name type="common">Green alga</name>
    <dbReference type="NCBI Taxonomy" id="33097"/>
    <lineage>
        <taxon>Eukaryota</taxon>
        <taxon>Viridiplantae</taxon>
        <taxon>Chlorophyta</taxon>
        <taxon>core chlorophytes</taxon>
        <taxon>Chlorophyceae</taxon>
        <taxon>CS clade</taxon>
        <taxon>Chlamydomonadales</taxon>
        <taxon>Volvocaceae</taxon>
        <taxon>Gonium</taxon>
    </lineage>
</organism>
<dbReference type="PANTHER" id="PTHR46586">
    <property type="entry name" value="ANKYRIN REPEAT-CONTAINING PROTEIN"/>
    <property type="match status" value="1"/>
</dbReference>
<comment type="caution">
    <text evidence="1">The sequence shown here is derived from an EMBL/GenBank/DDBJ whole genome shotgun (WGS) entry which is preliminary data.</text>
</comment>
<evidence type="ECO:0008006" key="3">
    <source>
        <dbReference type="Google" id="ProtNLM"/>
    </source>
</evidence>
<protein>
    <recommendedName>
        <fullName evidence="3">Ankyrin repeat domain-containing protein</fullName>
    </recommendedName>
</protein>
<name>A0A150FTN3_GONPE</name>
<dbReference type="EMBL" id="LSYV01001077">
    <property type="protein sequence ID" value="KXZ40972.1"/>
    <property type="molecule type" value="Genomic_DNA"/>
</dbReference>
<sequence>MNAEAAAEAASLPALAALAAAAPLRRDVLDCAARSGSVAVLEWLYERGCGCGGATFECAAGSGCEEALEWLVERGCLVPTDGSPYIVACLHRDAATLAALRRLGCPWGPPGRVLRWAAAYGCEPRLLRWLLRRGCPAGLEHPGGQRAGRGGGRSGEAQLRALLAEAEAQRGEHELWL</sequence>
<proteinExistence type="predicted"/>
<dbReference type="AlphaFoldDB" id="A0A150FTN3"/>
<dbReference type="InterPro" id="IPR052050">
    <property type="entry name" value="SecEffector_AnkRepeat"/>
</dbReference>
<evidence type="ECO:0000313" key="2">
    <source>
        <dbReference type="Proteomes" id="UP000075714"/>
    </source>
</evidence>
<dbReference type="SUPFAM" id="SSF48403">
    <property type="entry name" value="Ankyrin repeat"/>
    <property type="match status" value="1"/>
</dbReference>
<reference evidence="2" key="1">
    <citation type="journal article" date="2016" name="Nat. Commun.">
        <title>The Gonium pectorale genome demonstrates co-option of cell cycle regulation during the evolution of multicellularity.</title>
        <authorList>
            <person name="Hanschen E.R."/>
            <person name="Marriage T.N."/>
            <person name="Ferris P.J."/>
            <person name="Hamaji T."/>
            <person name="Toyoda A."/>
            <person name="Fujiyama A."/>
            <person name="Neme R."/>
            <person name="Noguchi H."/>
            <person name="Minakuchi Y."/>
            <person name="Suzuki M."/>
            <person name="Kawai-Toyooka H."/>
            <person name="Smith D.R."/>
            <person name="Sparks H."/>
            <person name="Anderson J."/>
            <person name="Bakaric R."/>
            <person name="Luria V."/>
            <person name="Karger A."/>
            <person name="Kirschner M.W."/>
            <person name="Durand P.M."/>
            <person name="Michod R.E."/>
            <person name="Nozaki H."/>
            <person name="Olson B.J."/>
        </authorList>
    </citation>
    <scope>NUCLEOTIDE SEQUENCE [LARGE SCALE GENOMIC DNA]</scope>
    <source>
        <strain evidence="2">NIES-2863</strain>
    </source>
</reference>
<dbReference type="Gene3D" id="1.25.40.20">
    <property type="entry name" value="Ankyrin repeat-containing domain"/>
    <property type="match status" value="1"/>
</dbReference>
<dbReference type="Proteomes" id="UP000075714">
    <property type="component" value="Unassembled WGS sequence"/>
</dbReference>
<accession>A0A150FTN3</accession>
<dbReference type="PANTHER" id="PTHR46586:SF3">
    <property type="entry name" value="ANKYRIN REPEAT-CONTAINING PROTEIN"/>
    <property type="match status" value="1"/>
</dbReference>
<gene>
    <name evidence="1" type="ORF">GPECTOR_1082g359</name>
</gene>